<dbReference type="PROSITE" id="PS52040">
    <property type="entry name" value="TOPO_IIA"/>
    <property type="match status" value="1"/>
</dbReference>
<dbReference type="Pfam" id="PF00521">
    <property type="entry name" value="DNA_topoisoIV"/>
    <property type="match status" value="1"/>
</dbReference>
<keyword evidence="4 5" id="KW-0413">Isomerase</keyword>
<dbReference type="GO" id="GO:0003918">
    <property type="term" value="F:DNA topoisomerase type II (double strand cut, ATP-hydrolyzing) activity"/>
    <property type="evidence" value="ECO:0007669"/>
    <property type="project" value="UniProtKB-EC"/>
</dbReference>
<name>A0A8S9LQM7_BRACR</name>
<evidence type="ECO:0000256" key="4">
    <source>
        <dbReference type="ARBA" id="ARBA00023235"/>
    </source>
</evidence>
<organism evidence="7 8">
    <name type="scientific">Brassica cretica</name>
    <name type="common">Mustard</name>
    <dbReference type="NCBI Taxonomy" id="69181"/>
    <lineage>
        <taxon>Eukaryota</taxon>
        <taxon>Viridiplantae</taxon>
        <taxon>Streptophyta</taxon>
        <taxon>Embryophyta</taxon>
        <taxon>Tracheophyta</taxon>
        <taxon>Spermatophyta</taxon>
        <taxon>Magnoliopsida</taxon>
        <taxon>eudicotyledons</taxon>
        <taxon>Gunneridae</taxon>
        <taxon>Pentapetalae</taxon>
        <taxon>rosids</taxon>
        <taxon>malvids</taxon>
        <taxon>Brassicales</taxon>
        <taxon>Brassicaceae</taxon>
        <taxon>Brassiceae</taxon>
        <taxon>Brassica</taxon>
    </lineage>
</organism>
<evidence type="ECO:0000313" key="7">
    <source>
        <dbReference type="EMBL" id="KAF2607868.1"/>
    </source>
</evidence>
<dbReference type="PANTHER" id="PTHR43493:SF5">
    <property type="entry name" value="DNA GYRASE SUBUNIT A, CHLOROPLASTIC_MITOCHONDRIAL"/>
    <property type="match status" value="1"/>
</dbReference>
<keyword evidence="2 5" id="KW-0799">Topoisomerase</keyword>
<proteinExistence type="inferred from homology"/>
<feature type="domain" description="Topo IIA-type catalytic" evidence="6">
    <location>
        <begin position="253"/>
        <end position="360"/>
    </location>
</feature>
<sequence length="360" mass="40857">MPEEEYYTSQVVRNRKSYFETPNEKLFTQSFLPLEGEIKGTVYCTWADEHKICMSFSTWGYAVFAANLLGHGRSDGIRCYMGDMKKVAATSFSFFKHVRCSDPYIHLPAFLFEDMKPSKPHLFAYGLLFGLADTWTAMPDNKMVGKAIHYTERLKIIASNPQRCQPNKICFLFFFFSLFRHFRFPLADPLRRLRRTQPSGLRFLSSLPPQSANNGGLVVSGDENNNNCGGEEPRIVPFDLHKEATEYYMAYALSVLLGCALPDVRDGLLNLFAMHDLEMSSKKPYKKSARVVLGKFHPHGDTTVYDSLVRMAQSFSLRCPLIQGYGNFGSIDADPAAALRYTECRLDYPTQASFIVAHLC</sequence>
<feature type="active site" description="O-(5'-phospho-DNA)-tyrosine intermediate" evidence="5">
    <location>
        <position position="341"/>
    </location>
</feature>
<protein>
    <recommendedName>
        <fullName evidence="6">Topo IIA-type catalytic domain-containing protein</fullName>
    </recommendedName>
</protein>
<dbReference type="InterPro" id="IPR050220">
    <property type="entry name" value="Type_II_DNA_Topoisomerases"/>
</dbReference>
<evidence type="ECO:0000256" key="5">
    <source>
        <dbReference type="PROSITE-ProRule" id="PRU01384"/>
    </source>
</evidence>
<dbReference type="InterPro" id="IPR002205">
    <property type="entry name" value="Topo_IIA_dom_A"/>
</dbReference>
<dbReference type="GO" id="GO:0005737">
    <property type="term" value="C:cytoplasm"/>
    <property type="evidence" value="ECO:0007669"/>
    <property type="project" value="TreeGrafter"/>
</dbReference>
<evidence type="ECO:0000256" key="1">
    <source>
        <dbReference type="ARBA" id="ARBA00008263"/>
    </source>
</evidence>
<dbReference type="GO" id="GO:0009330">
    <property type="term" value="C:DNA topoisomerase type II (double strand cut, ATP-hydrolyzing) complex"/>
    <property type="evidence" value="ECO:0007669"/>
    <property type="project" value="TreeGrafter"/>
</dbReference>
<evidence type="ECO:0000259" key="6">
    <source>
        <dbReference type="PROSITE" id="PS52040"/>
    </source>
</evidence>
<accession>A0A8S9LQM7</accession>
<dbReference type="InterPro" id="IPR013760">
    <property type="entry name" value="Topo_IIA-like_dom_sf"/>
</dbReference>
<reference evidence="7" key="1">
    <citation type="submission" date="2019-12" db="EMBL/GenBank/DDBJ databases">
        <title>Genome sequencing and annotation of Brassica cretica.</title>
        <authorList>
            <person name="Studholme D.J."/>
            <person name="Sarris P.F."/>
        </authorList>
    </citation>
    <scope>NUCLEOTIDE SEQUENCE</scope>
    <source>
        <strain evidence="7">PFS-001/15</strain>
        <tissue evidence="7">Leaf</tissue>
    </source>
</reference>
<dbReference type="AlphaFoldDB" id="A0A8S9LQM7"/>
<dbReference type="GO" id="GO:0006265">
    <property type="term" value="P:DNA topological change"/>
    <property type="evidence" value="ECO:0007669"/>
    <property type="project" value="UniProtKB-UniRule"/>
</dbReference>
<comment type="catalytic activity">
    <reaction evidence="5">
        <text>ATP-dependent breakage, passage and rejoining of double-stranded DNA.</text>
        <dbReference type="EC" id="5.6.2.2"/>
    </reaction>
</comment>
<evidence type="ECO:0000256" key="2">
    <source>
        <dbReference type="ARBA" id="ARBA00023029"/>
    </source>
</evidence>
<dbReference type="SUPFAM" id="SSF56719">
    <property type="entry name" value="Type II DNA topoisomerase"/>
    <property type="match status" value="1"/>
</dbReference>
<dbReference type="Gene3D" id="3.90.199.10">
    <property type="entry name" value="Topoisomerase II, domain 5"/>
    <property type="match status" value="1"/>
</dbReference>
<keyword evidence="3 5" id="KW-0238">DNA-binding</keyword>
<comment type="similarity">
    <text evidence="1">Belongs to the type II topoisomerase GyrA/ParC subunit family.</text>
</comment>
<dbReference type="PANTHER" id="PTHR43493">
    <property type="entry name" value="DNA GYRASE/TOPOISOMERASE SUBUNIT A"/>
    <property type="match status" value="1"/>
</dbReference>
<gene>
    <name evidence="7" type="ORF">F2Q68_00043905</name>
</gene>
<evidence type="ECO:0000256" key="3">
    <source>
        <dbReference type="ARBA" id="ARBA00023125"/>
    </source>
</evidence>
<dbReference type="GO" id="GO:0005524">
    <property type="term" value="F:ATP binding"/>
    <property type="evidence" value="ECO:0007669"/>
    <property type="project" value="InterPro"/>
</dbReference>
<comment type="caution">
    <text evidence="7">The sequence shown here is derived from an EMBL/GenBank/DDBJ whole genome shotgun (WGS) entry which is preliminary data.</text>
</comment>
<dbReference type="GO" id="GO:0003677">
    <property type="term" value="F:DNA binding"/>
    <property type="evidence" value="ECO:0007669"/>
    <property type="project" value="UniProtKB-UniRule"/>
</dbReference>
<dbReference type="EMBL" id="QGKW02000276">
    <property type="protein sequence ID" value="KAF2607868.1"/>
    <property type="molecule type" value="Genomic_DNA"/>
</dbReference>
<dbReference type="InterPro" id="IPR013758">
    <property type="entry name" value="Topo_IIA_A/C_ab"/>
</dbReference>
<dbReference type="Proteomes" id="UP000712281">
    <property type="component" value="Unassembled WGS sequence"/>
</dbReference>
<evidence type="ECO:0000313" key="8">
    <source>
        <dbReference type="Proteomes" id="UP000712281"/>
    </source>
</evidence>